<dbReference type="GO" id="GO:0003676">
    <property type="term" value="F:nucleic acid binding"/>
    <property type="evidence" value="ECO:0007669"/>
    <property type="project" value="InterPro"/>
</dbReference>
<dbReference type="Proteomes" id="UP001177003">
    <property type="component" value="Chromosome 2"/>
</dbReference>
<reference evidence="1" key="1">
    <citation type="submission" date="2023-04" db="EMBL/GenBank/DDBJ databases">
        <authorList>
            <person name="Vijverberg K."/>
            <person name="Xiong W."/>
            <person name="Schranz E."/>
        </authorList>
    </citation>
    <scope>NUCLEOTIDE SEQUENCE</scope>
</reference>
<evidence type="ECO:0008006" key="3">
    <source>
        <dbReference type="Google" id="ProtNLM"/>
    </source>
</evidence>
<name>A0AA35VNC1_LACSI</name>
<dbReference type="EMBL" id="OX465078">
    <property type="protein sequence ID" value="CAI9272108.1"/>
    <property type="molecule type" value="Genomic_DNA"/>
</dbReference>
<dbReference type="InterPro" id="IPR035979">
    <property type="entry name" value="RBD_domain_sf"/>
</dbReference>
<sequence length="179" mass="20601">MATKKDINRKSFAFVRFKKANDELELEKALHGITLGNRILDVNIARFERRQVGGSTRTGNEMNRHLNRFTQATKFMTKDKRTFVEVATSGSKSFSIHPPPPTMECDPIKLFDASPLRGWMKCKHTLIGELHSFDHLEKTPYSFKNNDGSNCDIKYFGLNIMDRFMNESSRNAFMNGLME</sequence>
<protein>
    <recommendedName>
        <fullName evidence="3">RRM domain-containing protein</fullName>
    </recommendedName>
</protein>
<keyword evidence="2" id="KW-1185">Reference proteome</keyword>
<organism evidence="1 2">
    <name type="scientific">Lactuca saligna</name>
    <name type="common">Willowleaf lettuce</name>
    <dbReference type="NCBI Taxonomy" id="75948"/>
    <lineage>
        <taxon>Eukaryota</taxon>
        <taxon>Viridiplantae</taxon>
        <taxon>Streptophyta</taxon>
        <taxon>Embryophyta</taxon>
        <taxon>Tracheophyta</taxon>
        <taxon>Spermatophyta</taxon>
        <taxon>Magnoliopsida</taxon>
        <taxon>eudicotyledons</taxon>
        <taxon>Gunneridae</taxon>
        <taxon>Pentapetalae</taxon>
        <taxon>asterids</taxon>
        <taxon>campanulids</taxon>
        <taxon>Asterales</taxon>
        <taxon>Asteraceae</taxon>
        <taxon>Cichorioideae</taxon>
        <taxon>Cichorieae</taxon>
        <taxon>Lactucinae</taxon>
        <taxon>Lactuca</taxon>
    </lineage>
</organism>
<accession>A0AA35VNC1</accession>
<evidence type="ECO:0000313" key="1">
    <source>
        <dbReference type="EMBL" id="CAI9272108.1"/>
    </source>
</evidence>
<evidence type="ECO:0000313" key="2">
    <source>
        <dbReference type="Proteomes" id="UP001177003"/>
    </source>
</evidence>
<gene>
    <name evidence="1" type="ORF">LSALG_LOCUS12351</name>
</gene>
<proteinExistence type="predicted"/>
<dbReference type="AlphaFoldDB" id="A0AA35VNC1"/>
<dbReference type="SUPFAM" id="SSF54928">
    <property type="entry name" value="RNA-binding domain, RBD"/>
    <property type="match status" value="1"/>
</dbReference>